<feature type="transmembrane region" description="Helical" evidence="1">
    <location>
        <begin position="70"/>
        <end position="94"/>
    </location>
</feature>
<comment type="caution">
    <text evidence="2">The sequence shown here is derived from an EMBL/GenBank/DDBJ whole genome shotgun (WGS) entry which is preliminary data.</text>
</comment>
<evidence type="ECO:0000313" key="3">
    <source>
        <dbReference type="Proteomes" id="UP001180840"/>
    </source>
</evidence>
<dbReference type="RefSeq" id="WP_290194560.1">
    <property type="nucleotide sequence ID" value="NZ_CP047654.1"/>
</dbReference>
<dbReference type="InterPro" id="IPR010699">
    <property type="entry name" value="DUF1275"/>
</dbReference>
<feature type="transmembrane region" description="Helical" evidence="1">
    <location>
        <begin position="229"/>
        <end position="248"/>
    </location>
</feature>
<keyword evidence="1" id="KW-0812">Transmembrane</keyword>
<feature type="transmembrane region" description="Helical" evidence="1">
    <location>
        <begin position="106"/>
        <end position="124"/>
    </location>
</feature>
<feature type="transmembrane region" description="Helical" evidence="1">
    <location>
        <begin position="27"/>
        <end position="50"/>
    </location>
</feature>
<accession>A0ABU1ZXG2</accession>
<proteinExistence type="predicted"/>
<feature type="transmembrane region" description="Helical" evidence="1">
    <location>
        <begin position="203"/>
        <end position="223"/>
    </location>
</feature>
<dbReference type="PANTHER" id="PTHR37314">
    <property type="entry name" value="SLR0142 PROTEIN"/>
    <property type="match status" value="1"/>
</dbReference>
<reference evidence="2" key="1">
    <citation type="submission" date="2023-07" db="EMBL/GenBank/DDBJ databases">
        <title>Sequencing the genomes of 1000 actinobacteria strains.</title>
        <authorList>
            <person name="Klenk H.-P."/>
        </authorList>
    </citation>
    <scope>NUCLEOTIDE SEQUENCE</scope>
    <source>
        <strain evidence="2">DSM 107476</strain>
    </source>
</reference>
<dbReference type="Proteomes" id="UP001180840">
    <property type="component" value="Unassembled WGS sequence"/>
</dbReference>
<feature type="transmembrane region" description="Helical" evidence="1">
    <location>
        <begin position="130"/>
        <end position="151"/>
    </location>
</feature>
<name>A0ABU1ZXG2_9CORY</name>
<keyword evidence="1" id="KW-1133">Transmembrane helix</keyword>
<evidence type="ECO:0000256" key="1">
    <source>
        <dbReference type="SAM" id="Phobius"/>
    </source>
</evidence>
<keyword evidence="3" id="KW-1185">Reference proteome</keyword>
<dbReference type="PANTHER" id="PTHR37314:SF4">
    <property type="entry name" value="UPF0700 TRANSMEMBRANE PROTEIN YOAK"/>
    <property type="match status" value="1"/>
</dbReference>
<dbReference type="EMBL" id="JAVDXZ010000001">
    <property type="protein sequence ID" value="MDR7329619.1"/>
    <property type="molecule type" value="Genomic_DNA"/>
</dbReference>
<sequence>MRQAFDTLVRRIATAAGPERTDRNNRWLAAGLTFTAGMVNSVGFLAVSVYTSHMTGLVSMAADEIVLGGYYFAFLAALGVFSFIAGAMACAILFNWGRRNRHISKFALILWVEALAILLVGLLADRSQEAGLPWLIVMVLAWIMGLQNGLITKVTEAQIRTTHVTGMVTDIGIELGKWLYRNPAGDPDPVLPHLPRLKLHATLVSMFFLGGVFGALLGTWIGFYTVLPAAGILLLLAFYPVYVDFRYGKFRPGKVLRRARSGTR</sequence>
<gene>
    <name evidence="2" type="ORF">J2S39_001295</name>
</gene>
<dbReference type="Pfam" id="PF06912">
    <property type="entry name" value="DUF1275"/>
    <property type="match status" value="1"/>
</dbReference>
<keyword evidence="1" id="KW-0472">Membrane</keyword>
<organism evidence="2 3">
    <name type="scientific">Corynebacterium guangdongense</name>
    <dbReference type="NCBI Taxonomy" id="1783348"/>
    <lineage>
        <taxon>Bacteria</taxon>
        <taxon>Bacillati</taxon>
        <taxon>Actinomycetota</taxon>
        <taxon>Actinomycetes</taxon>
        <taxon>Mycobacteriales</taxon>
        <taxon>Corynebacteriaceae</taxon>
        <taxon>Corynebacterium</taxon>
    </lineage>
</organism>
<evidence type="ECO:0000313" key="2">
    <source>
        <dbReference type="EMBL" id="MDR7329619.1"/>
    </source>
</evidence>
<protein>
    <submittedName>
        <fullName evidence="2">Uncharacterized membrane protein YoaK (UPF0700 family)</fullName>
    </submittedName>
</protein>